<dbReference type="EMBL" id="JAYWIO010000004">
    <property type="protein sequence ID" value="KAK7266702.1"/>
    <property type="molecule type" value="Genomic_DNA"/>
</dbReference>
<reference evidence="1 2" key="1">
    <citation type="submission" date="2024-01" db="EMBL/GenBank/DDBJ databases">
        <title>The genomes of 5 underutilized Papilionoideae crops provide insights into root nodulation and disease resistanc.</title>
        <authorList>
            <person name="Yuan L."/>
        </authorList>
    </citation>
    <scope>NUCLEOTIDE SEQUENCE [LARGE SCALE GENOMIC DNA]</scope>
    <source>
        <strain evidence="1">ZHUSHIDOU_FW_LH</strain>
        <tissue evidence="1">Leaf</tissue>
    </source>
</reference>
<evidence type="ECO:0000313" key="1">
    <source>
        <dbReference type="EMBL" id="KAK7266702.1"/>
    </source>
</evidence>
<name>A0AAN9EZA9_CROPI</name>
<gene>
    <name evidence="1" type="ORF">RIF29_19353</name>
</gene>
<dbReference type="AlphaFoldDB" id="A0AAN9EZA9"/>
<proteinExistence type="predicted"/>
<evidence type="ECO:0000313" key="2">
    <source>
        <dbReference type="Proteomes" id="UP001372338"/>
    </source>
</evidence>
<keyword evidence="2" id="KW-1185">Reference proteome</keyword>
<protein>
    <submittedName>
        <fullName evidence="1">Uncharacterized protein</fullName>
    </submittedName>
</protein>
<sequence>MTLFLGKVHVPSVRCTSKRHINSASISCPLARGFAANVRYTCLEEFNLHGFNLRVNFLLSNKFIEKFNKSKKDNFGLLRYQLLGEASILFLISHSLSHVLSLSFSLFLSLPLSLSLSLSLARSLTLPSLCRRDSRPIIGRSTQPYMS</sequence>
<accession>A0AAN9EZA9</accession>
<comment type="caution">
    <text evidence="1">The sequence shown here is derived from an EMBL/GenBank/DDBJ whole genome shotgun (WGS) entry which is preliminary data.</text>
</comment>
<organism evidence="1 2">
    <name type="scientific">Crotalaria pallida</name>
    <name type="common">Smooth rattlebox</name>
    <name type="synonym">Crotalaria striata</name>
    <dbReference type="NCBI Taxonomy" id="3830"/>
    <lineage>
        <taxon>Eukaryota</taxon>
        <taxon>Viridiplantae</taxon>
        <taxon>Streptophyta</taxon>
        <taxon>Embryophyta</taxon>
        <taxon>Tracheophyta</taxon>
        <taxon>Spermatophyta</taxon>
        <taxon>Magnoliopsida</taxon>
        <taxon>eudicotyledons</taxon>
        <taxon>Gunneridae</taxon>
        <taxon>Pentapetalae</taxon>
        <taxon>rosids</taxon>
        <taxon>fabids</taxon>
        <taxon>Fabales</taxon>
        <taxon>Fabaceae</taxon>
        <taxon>Papilionoideae</taxon>
        <taxon>50 kb inversion clade</taxon>
        <taxon>genistoids sensu lato</taxon>
        <taxon>core genistoids</taxon>
        <taxon>Crotalarieae</taxon>
        <taxon>Crotalaria</taxon>
    </lineage>
</organism>
<dbReference type="Proteomes" id="UP001372338">
    <property type="component" value="Unassembled WGS sequence"/>
</dbReference>